<evidence type="ECO:0008006" key="4">
    <source>
        <dbReference type="Google" id="ProtNLM"/>
    </source>
</evidence>
<dbReference type="PANTHER" id="PTHR21177">
    <property type="entry name" value="IP06524P-RELATED"/>
    <property type="match status" value="1"/>
</dbReference>
<reference evidence="2" key="1">
    <citation type="submission" date="2022-07" db="EMBL/GenBank/DDBJ databases">
        <authorList>
            <person name="Trinca V."/>
            <person name="Uliana J.V.C."/>
            <person name="Torres T.T."/>
            <person name="Ward R.J."/>
            <person name="Monesi N."/>
        </authorList>
    </citation>
    <scope>NUCLEOTIDE SEQUENCE</scope>
    <source>
        <strain evidence="2">HSMRA1968</strain>
        <tissue evidence="2">Whole embryos</tissue>
    </source>
</reference>
<sequence>MICLLMSDMKISSLWFIVTLLGICEKQIESAVVPPPWSDPYSNPCATQPGGWQLLYWPPLKKCFKIFTLGYPCPDTMELSPVGSSATQKSTTTTAECRCPPGTAQSKITSKCHNLFERAPCDLGQFFAPISEPLTKGSTPKKRFGYCKTPEKCYNSMVYWPHDGKLLAIGKDKLTECLCKNEGDLAQYFYSADSTCHEHFTKGPCEGIGQLYLPGGKCGCHVKLPHYHEETDQCYEIGTIGPCPMGHIFQIGESNESGKVAKASCQCKEGYVVWKNGYCYRMYTRGPCEDGEFLLNSKDCLKNPCGKGRLYFPEEKTCYRIGTQGPCNWQQVVVFDFTTRPSVEGISYNGVCGCTGIISNLDQQCTGDRTEESACESTTGMVEVNGQCYELYSRGPCGPGQWLERRKIVSRIDRRGAVCQCRPGYTQYDSDDGIVGCYAPSVGIARWFLQLIGYDNGNSKFDE</sequence>
<dbReference type="Proteomes" id="UP001151699">
    <property type="component" value="Chromosome B"/>
</dbReference>
<keyword evidence="3" id="KW-1185">Reference proteome</keyword>
<comment type="caution">
    <text evidence="2">The sequence shown here is derived from an EMBL/GenBank/DDBJ whole genome shotgun (WGS) entry which is preliminary data.</text>
</comment>
<name>A0A9Q0N5A9_9DIPT</name>
<dbReference type="AlphaFoldDB" id="A0A9Q0N5A9"/>
<organism evidence="2 3">
    <name type="scientific">Pseudolycoriella hygida</name>
    <dbReference type="NCBI Taxonomy" id="35572"/>
    <lineage>
        <taxon>Eukaryota</taxon>
        <taxon>Metazoa</taxon>
        <taxon>Ecdysozoa</taxon>
        <taxon>Arthropoda</taxon>
        <taxon>Hexapoda</taxon>
        <taxon>Insecta</taxon>
        <taxon>Pterygota</taxon>
        <taxon>Neoptera</taxon>
        <taxon>Endopterygota</taxon>
        <taxon>Diptera</taxon>
        <taxon>Nematocera</taxon>
        <taxon>Sciaroidea</taxon>
        <taxon>Sciaridae</taxon>
        <taxon>Pseudolycoriella</taxon>
    </lineage>
</organism>
<accession>A0A9Q0N5A9</accession>
<gene>
    <name evidence="2" type="ORF">Bhyg_07865</name>
</gene>
<feature type="chain" id="PRO_5040465201" description="DUF4789 domain-containing protein" evidence="1">
    <location>
        <begin position="31"/>
        <end position="463"/>
    </location>
</feature>
<evidence type="ECO:0000313" key="3">
    <source>
        <dbReference type="Proteomes" id="UP001151699"/>
    </source>
</evidence>
<protein>
    <recommendedName>
        <fullName evidence="4">DUF4789 domain-containing protein</fullName>
    </recommendedName>
</protein>
<evidence type="ECO:0000256" key="1">
    <source>
        <dbReference type="SAM" id="SignalP"/>
    </source>
</evidence>
<dbReference type="EMBL" id="WJQU01000002">
    <property type="protein sequence ID" value="KAJ6642909.1"/>
    <property type="molecule type" value="Genomic_DNA"/>
</dbReference>
<keyword evidence="1" id="KW-0732">Signal</keyword>
<dbReference type="OrthoDB" id="6328618at2759"/>
<proteinExistence type="predicted"/>
<dbReference type="PANTHER" id="PTHR21177:SF7">
    <property type="entry name" value="GH11627P"/>
    <property type="match status" value="1"/>
</dbReference>
<evidence type="ECO:0000313" key="2">
    <source>
        <dbReference type="EMBL" id="KAJ6642909.1"/>
    </source>
</evidence>
<feature type="signal peptide" evidence="1">
    <location>
        <begin position="1"/>
        <end position="30"/>
    </location>
</feature>